<comment type="caution">
    <text evidence="2">The sequence shown here is derived from an EMBL/GenBank/DDBJ whole genome shotgun (WGS) entry which is preliminary data.</text>
</comment>
<reference evidence="2 3" key="1">
    <citation type="submission" date="2014-07" db="EMBL/GenBank/DDBJ databases">
        <authorList>
            <person name="McCorrison J."/>
            <person name="Sanka R."/>
            <person name="Torralba M."/>
            <person name="Gillis M."/>
            <person name="Haft D.H."/>
            <person name="Methe B."/>
            <person name="Sutton G."/>
            <person name="Nelson K.E."/>
        </authorList>
    </citation>
    <scope>NUCLEOTIDE SEQUENCE [LARGE SCALE GENOMIC DNA]</scope>
    <source>
        <strain evidence="2 3">DNF00040</strain>
    </source>
</reference>
<accession>A0A095Z7K5</accession>
<evidence type="ECO:0000313" key="3">
    <source>
        <dbReference type="Proteomes" id="UP000029629"/>
    </source>
</evidence>
<dbReference type="AlphaFoldDB" id="A0A095Z7K5"/>
<organism evidence="2 3">
    <name type="scientific">Oligella urethralis DNF00040</name>
    <dbReference type="NCBI Taxonomy" id="1401065"/>
    <lineage>
        <taxon>Bacteria</taxon>
        <taxon>Pseudomonadati</taxon>
        <taxon>Pseudomonadota</taxon>
        <taxon>Betaproteobacteria</taxon>
        <taxon>Burkholderiales</taxon>
        <taxon>Alcaligenaceae</taxon>
        <taxon>Oligella</taxon>
    </lineage>
</organism>
<dbReference type="RefSeq" id="WP_036559009.1">
    <property type="nucleotide sequence ID" value="NZ_JRNI01000021.1"/>
</dbReference>
<protein>
    <submittedName>
        <fullName evidence="2">Uncharacterized protein</fullName>
    </submittedName>
</protein>
<sequence length="181" mass="20019">MSSFFRKRPPYEPREAPAKQTTQEDFPSVSPATEDVIADDYPVVSPSEAVEDFPIVGPADEDALYDFDLEIPTLSTVAAEVEDDSRAIAVEPAPIPAASTKRTFQPSNKLRLAEAPAWVQEQAQQATELSPSAPDMTNRANHTPVQLQNAIQVIINNELAEAEKRIKQKVLDELANFFENR</sequence>
<gene>
    <name evidence="2" type="ORF">HMPREF2130_05875</name>
</gene>
<evidence type="ECO:0000256" key="1">
    <source>
        <dbReference type="SAM" id="MobiDB-lite"/>
    </source>
</evidence>
<keyword evidence="3" id="KW-1185">Reference proteome</keyword>
<evidence type="ECO:0000313" key="2">
    <source>
        <dbReference type="EMBL" id="KGF30663.1"/>
    </source>
</evidence>
<dbReference type="OrthoDB" id="10003937at2"/>
<proteinExistence type="predicted"/>
<dbReference type="Proteomes" id="UP000029629">
    <property type="component" value="Unassembled WGS sequence"/>
</dbReference>
<dbReference type="EMBL" id="JRNI01000021">
    <property type="protein sequence ID" value="KGF30663.1"/>
    <property type="molecule type" value="Genomic_DNA"/>
</dbReference>
<feature type="region of interest" description="Disordered" evidence="1">
    <location>
        <begin position="1"/>
        <end position="35"/>
    </location>
</feature>
<name>A0A095Z7K5_9BURK</name>